<evidence type="ECO:0000313" key="2">
    <source>
        <dbReference type="EMBL" id="VDD52684.1"/>
    </source>
</evidence>
<accession>A0A3P6FY10</accession>
<gene>
    <name evidence="2" type="ORF">BOLC1T05073H</name>
</gene>
<name>A0A3P6FY10_BRAOL</name>
<protein>
    <submittedName>
        <fullName evidence="2">Uncharacterized protein</fullName>
    </submittedName>
</protein>
<reference evidence="2" key="1">
    <citation type="submission" date="2018-11" db="EMBL/GenBank/DDBJ databases">
        <authorList>
            <consortium name="Genoscope - CEA"/>
            <person name="William W."/>
        </authorList>
    </citation>
    <scope>NUCLEOTIDE SEQUENCE</scope>
</reference>
<organism evidence="2">
    <name type="scientific">Brassica oleracea</name>
    <name type="common">Wild cabbage</name>
    <dbReference type="NCBI Taxonomy" id="3712"/>
    <lineage>
        <taxon>Eukaryota</taxon>
        <taxon>Viridiplantae</taxon>
        <taxon>Streptophyta</taxon>
        <taxon>Embryophyta</taxon>
        <taxon>Tracheophyta</taxon>
        <taxon>Spermatophyta</taxon>
        <taxon>Magnoliopsida</taxon>
        <taxon>eudicotyledons</taxon>
        <taxon>Gunneridae</taxon>
        <taxon>Pentapetalae</taxon>
        <taxon>rosids</taxon>
        <taxon>malvids</taxon>
        <taxon>Brassicales</taxon>
        <taxon>Brassicaceae</taxon>
        <taxon>Brassiceae</taxon>
        <taxon>Brassica</taxon>
    </lineage>
</organism>
<keyword evidence="1" id="KW-0732">Signal</keyword>
<dbReference type="EMBL" id="LR031878">
    <property type="protein sequence ID" value="VDD52684.1"/>
    <property type="molecule type" value="Genomic_DNA"/>
</dbReference>
<feature type="signal peptide" evidence="1">
    <location>
        <begin position="1"/>
        <end position="15"/>
    </location>
</feature>
<feature type="chain" id="PRO_5017994110" evidence="1">
    <location>
        <begin position="16"/>
        <end position="85"/>
    </location>
</feature>
<evidence type="ECO:0000256" key="1">
    <source>
        <dbReference type="SAM" id="SignalP"/>
    </source>
</evidence>
<dbReference type="AlphaFoldDB" id="A0A3P6FY10"/>
<sequence length="85" mass="9170">MVVLIFCMLILAVSLRNFGECASGHRKSHSEALTEIKSDLTDTCSQMILQLHDVSDPNKINVKIKIVSESPCGAVAAEAKKAQAN</sequence>
<proteinExistence type="predicted"/>